<evidence type="ECO:0000313" key="3">
    <source>
        <dbReference type="WBParaSite" id="BXY_1476900.1"/>
    </source>
</evidence>
<accession>A0A1I7SNX9</accession>
<dbReference type="AlphaFoldDB" id="A0A1I7SNX9"/>
<evidence type="ECO:0000256" key="1">
    <source>
        <dbReference type="SAM" id="MobiDB-lite"/>
    </source>
</evidence>
<feature type="region of interest" description="Disordered" evidence="1">
    <location>
        <begin position="1"/>
        <end position="93"/>
    </location>
</feature>
<organism evidence="2 3">
    <name type="scientific">Bursaphelenchus xylophilus</name>
    <name type="common">Pinewood nematode worm</name>
    <name type="synonym">Aphelenchoides xylophilus</name>
    <dbReference type="NCBI Taxonomy" id="6326"/>
    <lineage>
        <taxon>Eukaryota</taxon>
        <taxon>Metazoa</taxon>
        <taxon>Ecdysozoa</taxon>
        <taxon>Nematoda</taxon>
        <taxon>Chromadorea</taxon>
        <taxon>Rhabditida</taxon>
        <taxon>Tylenchina</taxon>
        <taxon>Tylenchomorpha</taxon>
        <taxon>Aphelenchoidea</taxon>
        <taxon>Aphelenchoididae</taxon>
        <taxon>Bursaphelenchus</taxon>
    </lineage>
</organism>
<dbReference type="WBParaSite" id="BXY_1476900.1">
    <property type="protein sequence ID" value="BXY_1476900.1"/>
    <property type="gene ID" value="BXY_1476900"/>
</dbReference>
<evidence type="ECO:0000313" key="2">
    <source>
        <dbReference type="Proteomes" id="UP000095284"/>
    </source>
</evidence>
<protein>
    <submittedName>
        <fullName evidence="3">Myelin basic protein</fullName>
    </submittedName>
</protein>
<dbReference type="Proteomes" id="UP000095284">
    <property type="component" value="Unplaced"/>
</dbReference>
<sequence>MTSKSVEPEESAPLLGPKKADEVKSIFYLAPSQTQASEEGLHSYTGENDDETKPKSYFNAESAPNSIRSGAEDSEEANQVRRRGRKDKEGEEL</sequence>
<name>A0A1I7SNX9_BURXY</name>
<proteinExistence type="predicted"/>
<reference evidence="3" key="1">
    <citation type="submission" date="2016-11" db="UniProtKB">
        <authorList>
            <consortium name="WormBaseParasite"/>
        </authorList>
    </citation>
    <scope>IDENTIFICATION</scope>
</reference>